<organism evidence="1 3">
    <name type="scientific">Moraxella caviae</name>
    <dbReference type="NCBI Taxonomy" id="34060"/>
    <lineage>
        <taxon>Bacteria</taxon>
        <taxon>Pseudomonadati</taxon>
        <taxon>Pseudomonadota</taxon>
        <taxon>Gammaproteobacteria</taxon>
        <taxon>Moraxellales</taxon>
        <taxon>Moraxellaceae</taxon>
        <taxon>Moraxella</taxon>
    </lineage>
</organism>
<reference evidence="1 3" key="1">
    <citation type="submission" date="2017-02" db="EMBL/GenBank/DDBJ databases">
        <title>Draft genome sequence of Moraxella caviae CCUG 355 type strain.</title>
        <authorList>
            <person name="Engstrom-Jakobsson H."/>
            <person name="Salva-Serra F."/>
            <person name="Thorell K."/>
            <person name="Gonzales-Siles L."/>
            <person name="Karlsson R."/>
            <person name="Boulund F."/>
            <person name="Engstrand L."/>
            <person name="Moore E."/>
        </authorList>
    </citation>
    <scope>NUCLEOTIDE SEQUENCE [LARGE SCALE GENOMIC DNA]</scope>
    <source>
        <strain evidence="1 3">CCUG 355</strain>
    </source>
</reference>
<keyword evidence="3" id="KW-1185">Reference proteome</keyword>
<dbReference type="EMBL" id="UGQE01000001">
    <property type="protein sequence ID" value="STZ10617.1"/>
    <property type="molecule type" value="Genomic_DNA"/>
</dbReference>
<protein>
    <submittedName>
        <fullName evidence="2">Abi-like protein</fullName>
    </submittedName>
</protein>
<dbReference type="InterPro" id="IPR011664">
    <property type="entry name" value="Abi_system_AbiD/AbiF-like"/>
</dbReference>
<dbReference type="OrthoDB" id="9813050at2"/>
<dbReference type="STRING" id="34060.B0181_10290"/>
<dbReference type="Proteomes" id="UP000190435">
    <property type="component" value="Unassembled WGS sequence"/>
</dbReference>
<reference evidence="2 4" key="2">
    <citation type="submission" date="2018-06" db="EMBL/GenBank/DDBJ databases">
        <authorList>
            <consortium name="Pathogen Informatics"/>
            <person name="Doyle S."/>
        </authorList>
    </citation>
    <scope>NUCLEOTIDE SEQUENCE [LARGE SCALE GENOMIC DNA]</scope>
    <source>
        <strain evidence="2 4">NCTC10293</strain>
    </source>
</reference>
<sequence length="210" mass="24773">MSVERSQPYIKNTQTLKSALELYKKNSELCALCWTPIQHCEVVLRNMIDKALVVAYGENWLVQTVFLNTLKEYKRHKIDTSIKKFMRKNKSLEFNRNQVVADLELSFWQEITSKKYLNRVWVKAIDAVFPNRPKNLSVEVFIKELYANIEIVRRLRNRIAHHEPIYYKNINKAIKAIVFILQAASSEFLELTNPCFQPIQDKMSDINHLL</sequence>
<dbReference type="EMBL" id="MUXU01000072">
    <property type="protein sequence ID" value="OOR87483.1"/>
    <property type="molecule type" value="Genomic_DNA"/>
</dbReference>
<evidence type="ECO:0000313" key="1">
    <source>
        <dbReference type="EMBL" id="OOR87483.1"/>
    </source>
</evidence>
<name>A0A1S9ZVP4_9GAMM</name>
<evidence type="ECO:0000313" key="4">
    <source>
        <dbReference type="Proteomes" id="UP000255279"/>
    </source>
</evidence>
<accession>A0A1S9ZVP4</accession>
<gene>
    <name evidence="1" type="ORF">B0181_10290</name>
    <name evidence="2" type="ORF">NCTC10293_00967</name>
</gene>
<evidence type="ECO:0000313" key="2">
    <source>
        <dbReference type="EMBL" id="STZ10617.1"/>
    </source>
</evidence>
<dbReference type="RefSeq" id="WP_078277402.1">
    <property type="nucleotide sequence ID" value="NZ_MUXU01000072.1"/>
</dbReference>
<dbReference type="Pfam" id="PF07751">
    <property type="entry name" value="Abi_2"/>
    <property type="match status" value="1"/>
</dbReference>
<dbReference type="AlphaFoldDB" id="A0A1S9ZVP4"/>
<evidence type="ECO:0000313" key="3">
    <source>
        <dbReference type="Proteomes" id="UP000190435"/>
    </source>
</evidence>
<dbReference type="Proteomes" id="UP000255279">
    <property type="component" value="Unassembled WGS sequence"/>
</dbReference>
<proteinExistence type="predicted"/>